<dbReference type="AlphaFoldDB" id="A0A392VYX9"/>
<proteinExistence type="predicted"/>
<protein>
    <submittedName>
        <fullName evidence="1">Uncharacterized protein</fullName>
    </submittedName>
</protein>
<dbReference type="EMBL" id="LXQA011278734">
    <property type="protein sequence ID" value="MCI91660.1"/>
    <property type="molecule type" value="Genomic_DNA"/>
</dbReference>
<accession>A0A392VYX9</accession>
<sequence length="34" mass="3704">MNVEDKTHDVSGSIGCVASWLDVVESKKEEKLGI</sequence>
<dbReference type="Proteomes" id="UP000265520">
    <property type="component" value="Unassembled WGS sequence"/>
</dbReference>
<comment type="caution">
    <text evidence="1">The sequence shown here is derived from an EMBL/GenBank/DDBJ whole genome shotgun (WGS) entry which is preliminary data.</text>
</comment>
<evidence type="ECO:0000313" key="2">
    <source>
        <dbReference type="Proteomes" id="UP000265520"/>
    </source>
</evidence>
<evidence type="ECO:0000313" key="1">
    <source>
        <dbReference type="EMBL" id="MCI91660.1"/>
    </source>
</evidence>
<keyword evidence="2" id="KW-1185">Reference proteome</keyword>
<organism evidence="1 2">
    <name type="scientific">Trifolium medium</name>
    <dbReference type="NCBI Taxonomy" id="97028"/>
    <lineage>
        <taxon>Eukaryota</taxon>
        <taxon>Viridiplantae</taxon>
        <taxon>Streptophyta</taxon>
        <taxon>Embryophyta</taxon>
        <taxon>Tracheophyta</taxon>
        <taxon>Spermatophyta</taxon>
        <taxon>Magnoliopsida</taxon>
        <taxon>eudicotyledons</taxon>
        <taxon>Gunneridae</taxon>
        <taxon>Pentapetalae</taxon>
        <taxon>rosids</taxon>
        <taxon>fabids</taxon>
        <taxon>Fabales</taxon>
        <taxon>Fabaceae</taxon>
        <taxon>Papilionoideae</taxon>
        <taxon>50 kb inversion clade</taxon>
        <taxon>NPAAA clade</taxon>
        <taxon>Hologalegina</taxon>
        <taxon>IRL clade</taxon>
        <taxon>Trifolieae</taxon>
        <taxon>Trifolium</taxon>
    </lineage>
</organism>
<feature type="non-terminal residue" evidence="1">
    <location>
        <position position="34"/>
    </location>
</feature>
<name>A0A392VYX9_9FABA</name>
<reference evidence="1 2" key="1">
    <citation type="journal article" date="2018" name="Front. Plant Sci.">
        <title>Red Clover (Trifolium pratense) and Zigzag Clover (T. medium) - A Picture of Genomic Similarities and Differences.</title>
        <authorList>
            <person name="Dluhosova J."/>
            <person name="Istvanek J."/>
            <person name="Nedelnik J."/>
            <person name="Repkova J."/>
        </authorList>
    </citation>
    <scope>NUCLEOTIDE SEQUENCE [LARGE SCALE GENOMIC DNA]</scope>
    <source>
        <strain evidence="2">cv. 10/8</strain>
        <tissue evidence="1">Leaf</tissue>
    </source>
</reference>